<dbReference type="OMA" id="KNHDSRT"/>
<sequence length="163" mass="17751">MLRAIARASRAVAGVDARRPTGRAIDARRAVGTFVGAESEELAYAPTKKVKFEPTEPTFMTQFTLNRANAKSTMEGAEDAERLVARLIGMLGGSLKTFYVTQTGAFDGVCVYTFPKNHDSRTFTCLLRSSAGYDRIETTKLMASADAAMCAKAAREVEKQLKK</sequence>
<accession>A0A7R9T6L1</accession>
<evidence type="ECO:0000313" key="1">
    <source>
        <dbReference type="EMBL" id="CAD8225780.1"/>
    </source>
</evidence>
<name>A0A7R9T6L1_9CHLO</name>
<dbReference type="AlphaFoldDB" id="A0A7R9T6L1"/>
<reference evidence="1" key="1">
    <citation type="submission" date="2021-01" db="EMBL/GenBank/DDBJ databases">
        <authorList>
            <person name="Corre E."/>
            <person name="Pelletier E."/>
            <person name="Niang G."/>
            <person name="Scheremetjew M."/>
            <person name="Finn R."/>
            <person name="Kale V."/>
            <person name="Holt S."/>
            <person name="Cochrane G."/>
            <person name="Meng A."/>
            <person name="Brown T."/>
            <person name="Cohen L."/>
        </authorList>
    </citation>
    <scope>NUCLEOTIDE SEQUENCE</scope>
    <source>
        <strain evidence="1">Clade-A-BCC118000</strain>
    </source>
</reference>
<proteinExistence type="predicted"/>
<gene>
    <name evidence="1" type="ORF">OLUC0939_LOCUS6520</name>
</gene>
<organism evidence="1">
    <name type="scientific">Ostreococcus sp. 'lucimarinus'</name>
    <dbReference type="NCBI Taxonomy" id="242159"/>
    <lineage>
        <taxon>Eukaryota</taxon>
        <taxon>Viridiplantae</taxon>
        <taxon>Chlorophyta</taxon>
        <taxon>Mamiellophyceae</taxon>
        <taxon>Mamiellales</taxon>
        <taxon>Bathycoccaceae</taxon>
        <taxon>Ostreococcus</taxon>
    </lineage>
</organism>
<protein>
    <submittedName>
        <fullName evidence="1">Uncharacterized protein</fullName>
    </submittedName>
</protein>
<dbReference type="EMBL" id="HBDX01007565">
    <property type="protein sequence ID" value="CAD8225780.1"/>
    <property type="molecule type" value="Transcribed_RNA"/>
</dbReference>